<dbReference type="InterPro" id="IPR006665">
    <property type="entry name" value="OmpA-like"/>
</dbReference>
<dbReference type="PANTHER" id="PTHR30329:SF21">
    <property type="entry name" value="LIPOPROTEIN YIAD-RELATED"/>
    <property type="match status" value="1"/>
</dbReference>
<dbReference type="InterPro" id="IPR050330">
    <property type="entry name" value="Bact_OuterMem_StrucFunc"/>
</dbReference>
<keyword evidence="3" id="KW-0732">Signal</keyword>
<feature type="signal peptide" evidence="3">
    <location>
        <begin position="1"/>
        <end position="20"/>
    </location>
</feature>
<dbReference type="PROSITE" id="PS51123">
    <property type="entry name" value="OMPA_2"/>
    <property type="match status" value="1"/>
</dbReference>
<reference evidence="5 6" key="1">
    <citation type="submission" date="2020-08" db="EMBL/GenBank/DDBJ databases">
        <title>Croceimicrobium hydrocarbonivorans gen. nov., sp. nov., a novel marine bacterium isolated from a bacterial consortium that degrades polyethylene terephthalate.</title>
        <authorList>
            <person name="Liu R."/>
        </authorList>
    </citation>
    <scope>NUCLEOTIDE SEQUENCE [LARGE SCALE GENOMIC DNA]</scope>
    <source>
        <strain evidence="5 6">A20-9</strain>
    </source>
</reference>
<accession>A0A7H0VIL6</accession>
<proteinExistence type="predicted"/>
<feature type="chain" id="PRO_5028849332" evidence="3">
    <location>
        <begin position="21"/>
        <end position="332"/>
    </location>
</feature>
<keyword evidence="2" id="KW-0175">Coiled coil</keyword>
<dbReference type="InterPro" id="IPR036737">
    <property type="entry name" value="OmpA-like_sf"/>
</dbReference>
<feature type="coiled-coil region" evidence="2">
    <location>
        <begin position="23"/>
        <end position="166"/>
    </location>
</feature>
<dbReference type="GO" id="GO:0016020">
    <property type="term" value="C:membrane"/>
    <property type="evidence" value="ECO:0007669"/>
    <property type="project" value="UniProtKB-UniRule"/>
</dbReference>
<evidence type="ECO:0000313" key="5">
    <source>
        <dbReference type="EMBL" id="QNR25564.1"/>
    </source>
</evidence>
<dbReference type="EMBL" id="CP060139">
    <property type="protein sequence ID" value="QNR25564.1"/>
    <property type="molecule type" value="Genomic_DNA"/>
</dbReference>
<feature type="domain" description="OmpA-like" evidence="4">
    <location>
        <begin position="199"/>
        <end position="322"/>
    </location>
</feature>
<organism evidence="5 6">
    <name type="scientific">Croceimicrobium hydrocarbonivorans</name>
    <dbReference type="NCBI Taxonomy" id="2761580"/>
    <lineage>
        <taxon>Bacteria</taxon>
        <taxon>Pseudomonadati</taxon>
        <taxon>Bacteroidota</taxon>
        <taxon>Flavobacteriia</taxon>
        <taxon>Flavobacteriales</taxon>
        <taxon>Owenweeksiaceae</taxon>
        <taxon>Croceimicrobium</taxon>
    </lineage>
</organism>
<evidence type="ECO:0000259" key="4">
    <source>
        <dbReference type="PROSITE" id="PS51123"/>
    </source>
</evidence>
<dbReference type="AlphaFoldDB" id="A0A7H0VIL6"/>
<protein>
    <submittedName>
        <fullName evidence="5">OmpA family protein</fullName>
    </submittedName>
</protein>
<evidence type="ECO:0000256" key="2">
    <source>
        <dbReference type="SAM" id="Coils"/>
    </source>
</evidence>
<sequence length="332" mass="37198">MKKLALFAILAFMASSCVSSKVYKDLQAKFADLEAENSTLRKGRDGAQAAEEVAQSRIKNLESELATLRQKSSETKQELENLNNRYQDLNRSYEYLLENNNELLASNQAENKKLVAKLNKLQAELSAKEDSLRLENDRLQKLDANLQKLGQEIQVREARISELESAMARKDSTVEMVRQRLRDALRNFDGKGLTVEERDGKVYVSLENRLLFPSASWTVEAEGRKALEELAVVLAENPDLQVMVEGHTDADAFNGRTAVKDNWDLSVMRATSIVKILVANEGVNKANITAAGRSEYVPVASNDTPEGKAKNRRTEIIITPNLSELNQLLEMN</sequence>
<dbReference type="Pfam" id="PF00691">
    <property type="entry name" value="OmpA"/>
    <property type="match status" value="1"/>
</dbReference>
<dbReference type="Proteomes" id="UP000516305">
    <property type="component" value="Chromosome"/>
</dbReference>
<keyword evidence="6" id="KW-1185">Reference proteome</keyword>
<gene>
    <name evidence="5" type="ORF">H4K34_06905</name>
</gene>
<evidence type="ECO:0000256" key="3">
    <source>
        <dbReference type="SAM" id="SignalP"/>
    </source>
</evidence>
<dbReference type="KEGG" id="chyd:H4K34_06905"/>
<dbReference type="Gene3D" id="3.30.1330.60">
    <property type="entry name" value="OmpA-like domain"/>
    <property type="match status" value="1"/>
</dbReference>
<dbReference type="RefSeq" id="WP_210760091.1">
    <property type="nucleotide sequence ID" value="NZ_CP060139.1"/>
</dbReference>
<keyword evidence="1" id="KW-0472">Membrane</keyword>
<evidence type="ECO:0000256" key="1">
    <source>
        <dbReference type="PROSITE-ProRule" id="PRU00473"/>
    </source>
</evidence>
<dbReference type="SUPFAM" id="SSF103088">
    <property type="entry name" value="OmpA-like"/>
    <property type="match status" value="1"/>
</dbReference>
<name>A0A7H0VIL6_9FLAO</name>
<dbReference type="CDD" id="cd07185">
    <property type="entry name" value="OmpA_C-like"/>
    <property type="match status" value="1"/>
</dbReference>
<dbReference type="SUPFAM" id="SSF90257">
    <property type="entry name" value="Myosin rod fragments"/>
    <property type="match status" value="1"/>
</dbReference>
<dbReference type="Gene3D" id="1.10.287.1490">
    <property type="match status" value="1"/>
</dbReference>
<dbReference type="PROSITE" id="PS51257">
    <property type="entry name" value="PROKAR_LIPOPROTEIN"/>
    <property type="match status" value="1"/>
</dbReference>
<evidence type="ECO:0000313" key="6">
    <source>
        <dbReference type="Proteomes" id="UP000516305"/>
    </source>
</evidence>
<dbReference type="PANTHER" id="PTHR30329">
    <property type="entry name" value="STATOR ELEMENT OF FLAGELLAR MOTOR COMPLEX"/>
    <property type="match status" value="1"/>
</dbReference>